<comment type="caution">
    <text evidence="2">The sequence shown here is derived from an EMBL/GenBank/DDBJ whole genome shotgun (WGS) entry which is preliminary data.</text>
</comment>
<reference evidence="2" key="2">
    <citation type="submission" date="2020-09" db="EMBL/GenBank/DDBJ databases">
        <authorList>
            <person name="Sun Q."/>
            <person name="Kim S."/>
        </authorList>
    </citation>
    <scope>NUCLEOTIDE SEQUENCE</scope>
    <source>
        <strain evidence="2">KCTC 22169</strain>
    </source>
</reference>
<sequence length="285" mass="33720">MKASLDHLPEQKQQELQRAIEIIREDIDLDMLILFGSYARGDWVEDLDPETLQYRYQSDFDLLVVTETSRQAERIEQNNALSRRLAKAIHRTPISLIAEDIQFINRRLRKSQYFYIDILREGILLFDSGRFELAEPVEITPKERKNLAEEDFNYWFNKAVRLFGLYEFCMSQQSYNEAAFQLHQITESLYGTALLVFTRYKPSTHDLESLGQRVGSIEPKFLSIFPKATKEEKDCFKLLRKAYVDARYKPSYSITKEQLEWLAERVTLLKDLTETLCREKIESYR</sequence>
<dbReference type="Gene3D" id="3.30.460.10">
    <property type="entry name" value="Beta Polymerase, domain 2"/>
    <property type="match status" value="1"/>
</dbReference>
<keyword evidence="3" id="KW-1185">Reference proteome</keyword>
<dbReference type="Proteomes" id="UP000626148">
    <property type="component" value="Unassembled WGS sequence"/>
</dbReference>
<evidence type="ECO:0000313" key="3">
    <source>
        <dbReference type="Proteomes" id="UP000626148"/>
    </source>
</evidence>
<proteinExistence type="predicted"/>
<protein>
    <submittedName>
        <fullName evidence="2">DNA-binding protein</fullName>
    </submittedName>
</protein>
<dbReference type="CDD" id="cd05403">
    <property type="entry name" value="NT_KNTase_like"/>
    <property type="match status" value="1"/>
</dbReference>
<name>A0A918NIJ6_9GAMM</name>
<reference evidence="2" key="1">
    <citation type="journal article" date="2014" name="Int. J. Syst. Evol. Microbiol.">
        <title>Complete genome sequence of Corynebacterium casei LMG S-19264T (=DSM 44701T), isolated from a smear-ripened cheese.</title>
        <authorList>
            <consortium name="US DOE Joint Genome Institute (JGI-PGF)"/>
            <person name="Walter F."/>
            <person name="Albersmeier A."/>
            <person name="Kalinowski J."/>
            <person name="Ruckert C."/>
        </authorList>
    </citation>
    <scope>NUCLEOTIDE SEQUENCE</scope>
    <source>
        <strain evidence="2">KCTC 22169</strain>
    </source>
</reference>
<gene>
    <name evidence="2" type="ORF">GCM10007392_45520</name>
</gene>
<dbReference type="InterPro" id="IPR043519">
    <property type="entry name" value="NT_sf"/>
</dbReference>
<dbReference type="Pfam" id="PF05168">
    <property type="entry name" value="HEPN"/>
    <property type="match status" value="1"/>
</dbReference>
<dbReference type="PANTHER" id="PTHR33933:SF1">
    <property type="entry name" value="PROTEIN ADENYLYLTRANSFERASE MNTA-RELATED"/>
    <property type="match status" value="1"/>
</dbReference>
<accession>A0A918NIJ6</accession>
<dbReference type="InterPro" id="IPR041633">
    <property type="entry name" value="Polbeta"/>
</dbReference>
<dbReference type="EMBL" id="BMXR01000016">
    <property type="protein sequence ID" value="GGX73010.1"/>
    <property type="molecule type" value="Genomic_DNA"/>
</dbReference>
<dbReference type="SUPFAM" id="SSF81301">
    <property type="entry name" value="Nucleotidyltransferase"/>
    <property type="match status" value="1"/>
</dbReference>
<dbReference type="AlphaFoldDB" id="A0A918NIJ6"/>
<evidence type="ECO:0000259" key="1">
    <source>
        <dbReference type="PROSITE" id="PS50910"/>
    </source>
</evidence>
<feature type="domain" description="HEPN" evidence="1">
    <location>
        <begin position="156"/>
        <end position="276"/>
    </location>
</feature>
<dbReference type="Gene3D" id="1.20.120.330">
    <property type="entry name" value="Nucleotidyltransferases domain 2"/>
    <property type="match status" value="1"/>
</dbReference>
<dbReference type="PANTHER" id="PTHR33933">
    <property type="entry name" value="NUCLEOTIDYLTRANSFERASE"/>
    <property type="match status" value="1"/>
</dbReference>
<organism evidence="2 3">
    <name type="scientific">Saccharospirillum salsuginis</name>
    <dbReference type="NCBI Taxonomy" id="418750"/>
    <lineage>
        <taxon>Bacteria</taxon>
        <taxon>Pseudomonadati</taxon>
        <taxon>Pseudomonadota</taxon>
        <taxon>Gammaproteobacteria</taxon>
        <taxon>Oceanospirillales</taxon>
        <taxon>Saccharospirillaceae</taxon>
        <taxon>Saccharospirillum</taxon>
    </lineage>
</organism>
<dbReference type="SMART" id="SM00748">
    <property type="entry name" value="HEPN"/>
    <property type="match status" value="1"/>
</dbReference>
<keyword evidence="2" id="KW-0238">DNA-binding</keyword>
<dbReference type="SUPFAM" id="SSF81593">
    <property type="entry name" value="Nucleotidyltransferase substrate binding subunit/domain"/>
    <property type="match status" value="1"/>
</dbReference>
<dbReference type="Pfam" id="PF18765">
    <property type="entry name" value="Polbeta"/>
    <property type="match status" value="1"/>
</dbReference>
<dbReference type="PROSITE" id="PS50910">
    <property type="entry name" value="HEPN"/>
    <property type="match status" value="1"/>
</dbReference>
<evidence type="ECO:0000313" key="2">
    <source>
        <dbReference type="EMBL" id="GGX73010.1"/>
    </source>
</evidence>
<dbReference type="InterPro" id="IPR052548">
    <property type="entry name" value="Type_VII_TA_antitoxin"/>
</dbReference>
<dbReference type="GO" id="GO:0003677">
    <property type="term" value="F:DNA binding"/>
    <property type="evidence" value="ECO:0007669"/>
    <property type="project" value="UniProtKB-KW"/>
</dbReference>
<dbReference type="RefSeq" id="WP_189613151.1">
    <property type="nucleotide sequence ID" value="NZ_BMXR01000016.1"/>
</dbReference>
<dbReference type="InterPro" id="IPR007842">
    <property type="entry name" value="HEPN_dom"/>
</dbReference>